<feature type="transmembrane region" description="Helical" evidence="4">
    <location>
        <begin position="333"/>
        <end position="357"/>
    </location>
</feature>
<dbReference type="EMBL" id="CP111016">
    <property type="protein sequence ID" value="WAR05664.1"/>
    <property type="molecule type" value="Genomic_DNA"/>
</dbReference>
<name>A0ABY7E939_MYAAR</name>
<evidence type="ECO:0000256" key="2">
    <source>
        <dbReference type="ARBA" id="ARBA00023157"/>
    </source>
</evidence>
<evidence type="ECO:0000256" key="3">
    <source>
        <dbReference type="SAM" id="MobiDB-lite"/>
    </source>
</evidence>
<dbReference type="InterPro" id="IPR036116">
    <property type="entry name" value="FN3_sf"/>
</dbReference>
<dbReference type="Gene3D" id="2.60.40.10">
    <property type="entry name" value="Immunoglobulins"/>
    <property type="match status" value="3"/>
</dbReference>
<dbReference type="PANTHER" id="PTHR44170:SF32">
    <property type="entry name" value="PROTEIN TURTLE-LIKE PROTEIN"/>
    <property type="match status" value="1"/>
</dbReference>
<dbReference type="InterPro" id="IPR007110">
    <property type="entry name" value="Ig-like_dom"/>
</dbReference>
<sequence>MSDMTNYSMEQTIVIPNIDRKQGGNYRCTASNLMRPTDEAEVTNFTLSNIYHGQPFEVNENTQVRLYCQAQSNPLSNISMLKESTSLKTASNTSDLEFTISKSVCEDEGTYKCTAQNIHNTKADVRNLTLFVLLVHWHWFQDARTLQALLECQPSLSTTTSGRLCVGKRGLDTWHTVSNGTDIAILFSDNGLQTVLSFMSVKPDHFGNYRVHVNNELGNYTETFRLQAQEHPHSPSNLQNFQKVTVDTIYIEWTPGFDGGLPQKFHVEYREVGASVWRKEVVTSIQSNYTIVGLNEGTMYEIRVYSTNDIGRSYASDAITVSTLKQLESGKSLMVLIILSVGVVCGIVLVVILIVIIKRRKKWKMKEEVDRLAMEHNLQSMSNADGTESDDDEEVINPLYEGGDDIQDEMNKTEALYSKPQKKKVASVSSGAGKQGTKHPSKPKKKSTDNEDVYGNVENPRGADCPTTSHGTYTNGNHDVPLAKNAAKRNVNADGLIYEDVQFPNPQKGQPRFVVRSVDDMTDYASVDLTEKAEPLPESDEDEKSPSK</sequence>
<dbReference type="InterPro" id="IPR003599">
    <property type="entry name" value="Ig_sub"/>
</dbReference>
<reference evidence="7" key="1">
    <citation type="submission" date="2022-11" db="EMBL/GenBank/DDBJ databases">
        <title>Centuries of genome instability and evolution in soft-shell clam transmissible cancer (bioRxiv).</title>
        <authorList>
            <person name="Hart S.F.M."/>
            <person name="Yonemitsu M.A."/>
            <person name="Giersch R.M."/>
            <person name="Beal B.F."/>
            <person name="Arriagada G."/>
            <person name="Davis B.W."/>
            <person name="Ostrander E.A."/>
            <person name="Goff S.P."/>
            <person name="Metzger M.J."/>
        </authorList>
    </citation>
    <scope>NUCLEOTIDE SEQUENCE</scope>
    <source>
        <strain evidence="7">MELC-2E11</strain>
        <tissue evidence="7">Siphon/mantle</tissue>
    </source>
</reference>
<feature type="region of interest" description="Disordered" evidence="3">
    <location>
        <begin position="380"/>
        <end position="480"/>
    </location>
</feature>
<dbReference type="InterPro" id="IPR036179">
    <property type="entry name" value="Ig-like_dom_sf"/>
</dbReference>
<keyword evidence="2" id="KW-1015">Disulfide bond</keyword>
<feature type="domain" description="Fibronectin type-III" evidence="6">
    <location>
        <begin position="234"/>
        <end position="326"/>
    </location>
</feature>
<dbReference type="InterPro" id="IPR003961">
    <property type="entry name" value="FN3_dom"/>
</dbReference>
<dbReference type="Proteomes" id="UP001164746">
    <property type="component" value="Chromosome 5"/>
</dbReference>
<dbReference type="SMART" id="SM00409">
    <property type="entry name" value="IG"/>
    <property type="match status" value="2"/>
</dbReference>
<proteinExistence type="predicted"/>
<accession>A0ABY7E939</accession>
<organism evidence="7 8">
    <name type="scientific">Mya arenaria</name>
    <name type="common">Soft-shell clam</name>
    <dbReference type="NCBI Taxonomy" id="6604"/>
    <lineage>
        <taxon>Eukaryota</taxon>
        <taxon>Metazoa</taxon>
        <taxon>Spiralia</taxon>
        <taxon>Lophotrochozoa</taxon>
        <taxon>Mollusca</taxon>
        <taxon>Bivalvia</taxon>
        <taxon>Autobranchia</taxon>
        <taxon>Heteroconchia</taxon>
        <taxon>Euheterodonta</taxon>
        <taxon>Imparidentia</taxon>
        <taxon>Neoheterodontei</taxon>
        <taxon>Myida</taxon>
        <taxon>Myoidea</taxon>
        <taxon>Myidae</taxon>
        <taxon>Mya</taxon>
    </lineage>
</organism>
<dbReference type="CDD" id="cd00063">
    <property type="entry name" value="FN3"/>
    <property type="match status" value="1"/>
</dbReference>
<evidence type="ECO:0000256" key="4">
    <source>
        <dbReference type="SAM" id="Phobius"/>
    </source>
</evidence>
<dbReference type="SMART" id="SM00060">
    <property type="entry name" value="FN3"/>
    <property type="match status" value="1"/>
</dbReference>
<keyword evidence="4" id="KW-0812">Transmembrane</keyword>
<evidence type="ECO:0000256" key="1">
    <source>
        <dbReference type="ARBA" id="ARBA00022737"/>
    </source>
</evidence>
<dbReference type="InterPro" id="IPR003598">
    <property type="entry name" value="Ig_sub2"/>
</dbReference>
<evidence type="ECO:0000259" key="5">
    <source>
        <dbReference type="PROSITE" id="PS50835"/>
    </source>
</evidence>
<protein>
    <submittedName>
        <fullName evidence="7">UNC22-like protein</fullName>
    </submittedName>
</protein>
<dbReference type="SUPFAM" id="SSF48726">
    <property type="entry name" value="Immunoglobulin"/>
    <property type="match status" value="2"/>
</dbReference>
<keyword evidence="1" id="KW-0677">Repeat</keyword>
<dbReference type="PROSITE" id="PS50835">
    <property type="entry name" value="IG_LIKE"/>
    <property type="match status" value="1"/>
</dbReference>
<dbReference type="PANTHER" id="PTHR44170">
    <property type="entry name" value="PROTEIN SIDEKICK"/>
    <property type="match status" value="1"/>
</dbReference>
<dbReference type="Pfam" id="PF00041">
    <property type="entry name" value="fn3"/>
    <property type="match status" value="1"/>
</dbReference>
<dbReference type="InterPro" id="IPR013783">
    <property type="entry name" value="Ig-like_fold"/>
</dbReference>
<feature type="region of interest" description="Disordered" evidence="3">
    <location>
        <begin position="525"/>
        <end position="548"/>
    </location>
</feature>
<feature type="domain" description="Ig-like" evidence="5">
    <location>
        <begin position="36"/>
        <end position="129"/>
    </location>
</feature>
<feature type="compositionally biased region" description="Acidic residues" evidence="3">
    <location>
        <begin position="537"/>
        <end position="548"/>
    </location>
</feature>
<feature type="compositionally biased region" description="Polar residues" evidence="3">
    <location>
        <begin position="466"/>
        <end position="477"/>
    </location>
</feature>
<keyword evidence="4" id="KW-1133">Transmembrane helix</keyword>
<dbReference type="SUPFAM" id="SSF49265">
    <property type="entry name" value="Fibronectin type III"/>
    <property type="match status" value="1"/>
</dbReference>
<keyword evidence="4" id="KW-0472">Membrane</keyword>
<gene>
    <name evidence="7" type="ORF">MAR_021033</name>
</gene>
<evidence type="ECO:0000259" key="6">
    <source>
        <dbReference type="PROSITE" id="PS50853"/>
    </source>
</evidence>
<evidence type="ECO:0000313" key="8">
    <source>
        <dbReference type="Proteomes" id="UP001164746"/>
    </source>
</evidence>
<dbReference type="Pfam" id="PF13927">
    <property type="entry name" value="Ig_3"/>
    <property type="match status" value="1"/>
</dbReference>
<evidence type="ECO:0000313" key="7">
    <source>
        <dbReference type="EMBL" id="WAR05664.1"/>
    </source>
</evidence>
<keyword evidence="8" id="KW-1185">Reference proteome</keyword>
<dbReference type="SMART" id="SM00408">
    <property type="entry name" value="IGc2"/>
    <property type="match status" value="1"/>
</dbReference>
<dbReference type="PROSITE" id="PS50853">
    <property type="entry name" value="FN3"/>
    <property type="match status" value="1"/>
</dbReference>
<dbReference type="CDD" id="cd00096">
    <property type="entry name" value="Ig"/>
    <property type="match status" value="1"/>
</dbReference>
<feature type="compositionally biased region" description="Basic residues" evidence="3">
    <location>
        <begin position="436"/>
        <end position="445"/>
    </location>
</feature>